<dbReference type="OMA" id="DVENSCH"/>
<dbReference type="GO" id="GO:0005524">
    <property type="term" value="F:ATP binding"/>
    <property type="evidence" value="ECO:0007669"/>
    <property type="project" value="UniProtKB-KW"/>
</dbReference>
<dbReference type="PANTHER" id="PTHR13710">
    <property type="entry name" value="DNA HELICASE RECQ FAMILY MEMBER"/>
    <property type="match status" value="1"/>
</dbReference>
<comment type="similarity">
    <text evidence="2">Belongs to the helicase family. RecQ subfamily.</text>
</comment>
<feature type="compositionally biased region" description="Polar residues" evidence="12">
    <location>
        <begin position="862"/>
        <end position="872"/>
    </location>
</feature>
<evidence type="ECO:0000256" key="9">
    <source>
        <dbReference type="ARBA" id="ARBA00023242"/>
    </source>
</evidence>
<accession>A8NB77</accession>
<feature type="region of interest" description="Disordered" evidence="12">
    <location>
        <begin position="1"/>
        <end position="176"/>
    </location>
</feature>
<dbReference type="SUPFAM" id="SSF46785">
    <property type="entry name" value="Winged helix' DNA-binding domain"/>
    <property type="match status" value="1"/>
</dbReference>
<dbReference type="VEuPathDB" id="FungiDB:CC1G_07448"/>
<feature type="compositionally biased region" description="Pro residues" evidence="12">
    <location>
        <begin position="1099"/>
        <end position="1108"/>
    </location>
</feature>
<feature type="domain" description="Helicase C-terminal" evidence="14">
    <location>
        <begin position="580"/>
        <end position="741"/>
    </location>
</feature>
<sequence length="1129" mass="124161">MSKLRAKPTEVFNVEDDGYEASSSFGDTGTTSISAAAPGRGHLKKPKPLQPFSTKGWSKETSSTKTTNPVVYLSDSSATSPHGAGVKRTSSDISLGLDPSPTLQKRVKQGAVASTVRSSTNGKENLNVPNRTSKDTKGKGKPTYQEAIMDVDDDTRRRQKERTPLEALRQSASRHGCESRRLENVIPDSLATLPREHLGQAKSSCDQLLHHINDLIIQHYRGAKLIDLEIHEEIKQLLEKRISSIDAYMSGVPTEATLPISMPPPPPPLQQIPSDTSTTSTLVENSVSAVLQPQSEPIVVDDDDEDADLWDQMPDVDFAEISEVPSPAPPPIPAQTVDSAPTSAPDPKLLQSPYYPEVMQQLKNVFGLDSFRKNQLEAVLSAMDGKDTFVLMPTGGGKSLCYQLPAVCTSGPRRGVSIVVTPLVALMNDQVGQLTKKYRVNAVLWNADNQASSEHITALNQGQIALLYVTPEKLVESNRAKDIFKRLYESGLLARFVIDEAHCISTWGQDFREAYTTLGSLRKEYPNVPIIALTATANKRTVGDIISQLQMRSPLMLIQSFNRQNLSYKVVQKSPRFKFEISNEIKDHYPGKSGIVYCRAKQTCENIAQFLKTQGIIAAYYHAGMEKDDRHRVATDWQENRIQVVVATIAFGMGIDKPDDYNFGDLNTSLRMIRSDDKTTPEAKARQEADVRQMFDFAANQSECRRVQLLQHFDERFDRRLCQKTCDTCADERETVKADVTSVARAAVTLVRSARKAGMSLTPSLLMNGLRGSTNQDIKSKRVDTLDGYGKANDSPQDLVDLVIKHLLHEEYLATDSIKNAHNAFHTDVIVLGPKANEVNHRKEITVAWRPKLKGGRKGPERSNSTPSTSGKPASRAPNQRRGRKVGTELADDPIEDDIYDFQDNVQPAPSISAPPSAAASKPASRRDKPSSKVVPVTPASLLEKSSDDPAAAFHSKMEALRQQVARERKMNPQDLIDNAVLEMLTLMCPMDYRSFKEVVNDAWPESDRRGIDHAEELWRLCGQRFLDLCIANKTGGPAKKPVSTRTVSQLRDNYAYQSSVTSTTGRSDSAGSSTSRTTGKTGTPVAKPPVSSGTVVTPPVPKPPPTVASPALGTVPNGSRAKRFVFRH</sequence>
<gene>
    <name evidence="15" type="ORF">CC1G_07448</name>
</gene>
<evidence type="ECO:0000256" key="2">
    <source>
        <dbReference type="ARBA" id="ARBA00005446"/>
    </source>
</evidence>
<feature type="compositionally biased region" description="Polar residues" evidence="12">
    <location>
        <begin position="51"/>
        <end position="80"/>
    </location>
</feature>
<dbReference type="AlphaFoldDB" id="A8NB77"/>
<dbReference type="FunFam" id="3.40.50.300:FF:001389">
    <property type="entry name" value="ATP-dependent DNA helicase RecQ"/>
    <property type="match status" value="1"/>
</dbReference>
<dbReference type="InterPro" id="IPR011545">
    <property type="entry name" value="DEAD/DEAH_box_helicase_dom"/>
</dbReference>
<feature type="region of interest" description="Disordered" evidence="12">
    <location>
        <begin position="321"/>
        <end position="345"/>
    </location>
</feature>
<dbReference type="OrthoDB" id="10261556at2759"/>
<feature type="domain" description="Helicase ATP-binding" evidence="13">
    <location>
        <begin position="379"/>
        <end position="555"/>
    </location>
</feature>
<feature type="region of interest" description="Disordered" evidence="12">
    <location>
        <begin position="1058"/>
        <end position="1129"/>
    </location>
</feature>
<keyword evidence="8" id="KW-0413">Isomerase</keyword>
<dbReference type="RefSeq" id="XP_001832077.2">
    <property type="nucleotide sequence ID" value="XM_001832025.2"/>
</dbReference>
<feature type="compositionally biased region" description="Acidic residues" evidence="12">
    <location>
        <begin position="890"/>
        <end position="901"/>
    </location>
</feature>
<comment type="catalytic activity">
    <reaction evidence="10">
        <text>Couples ATP hydrolysis with the unwinding of duplex DNA by translocating in the 3'-5' direction.</text>
        <dbReference type="EC" id="5.6.2.4"/>
    </reaction>
</comment>
<dbReference type="InterPro" id="IPR004589">
    <property type="entry name" value="DNA_helicase_ATP-dep_RecQ"/>
</dbReference>
<proteinExistence type="inferred from homology"/>
<dbReference type="Pfam" id="PF09382">
    <property type="entry name" value="RQC"/>
    <property type="match status" value="1"/>
</dbReference>
<protein>
    <recommendedName>
        <fullName evidence="11">DNA 3'-5' helicase</fullName>
        <ecNumber evidence="11">5.6.2.4</ecNumber>
    </recommendedName>
</protein>
<evidence type="ECO:0000256" key="6">
    <source>
        <dbReference type="ARBA" id="ARBA00022840"/>
    </source>
</evidence>
<dbReference type="PROSITE" id="PS51194">
    <property type="entry name" value="HELICASE_CTER"/>
    <property type="match status" value="1"/>
</dbReference>
<feature type="region of interest" description="Disordered" evidence="12">
    <location>
        <begin position="843"/>
        <end position="951"/>
    </location>
</feature>
<dbReference type="eggNOG" id="KOG0351">
    <property type="taxonomic scope" value="Eukaryota"/>
</dbReference>
<keyword evidence="7" id="KW-0238">DNA-binding</keyword>
<evidence type="ECO:0000256" key="7">
    <source>
        <dbReference type="ARBA" id="ARBA00023125"/>
    </source>
</evidence>
<dbReference type="Gene3D" id="1.10.10.10">
    <property type="entry name" value="Winged helix-like DNA-binding domain superfamily/Winged helix DNA-binding domain"/>
    <property type="match status" value="1"/>
</dbReference>
<evidence type="ECO:0000256" key="8">
    <source>
        <dbReference type="ARBA" id="ARBA00023235"/>
    </source>
</evidence>
<dbReference type="InterPro" id="IPR032284">
    <property type="entry name" value="RecQ_Zn-bd"/>
</dbReference>
<dbReference type="InterPro" id="IPR036390">
    <property type="entry name" value="WH_DNA-bd_sf"/>
</dbReference>
<reference evidence="15 16" key="1">
    <citation type="journal article" date="2010" name="Proc. Natl. Acad. Sci. U.S.A.">
        <title>Insights into evolution of multicellular fungi from the assembled chromosomes of the mushroom Coprinopsis cinerea (Coprinus cinereus).</title>
        <authorList>
            <person name="Stajich J.E."/>
            <person name="Wilke S.K."/>
            <person name="Ahren D."/>
            <person name="Au C.H."/>
            <person name="Birren B.W."/>
            <person name="Borodovsky M."/>
            <person name="Burns C."/>
            <person name="Canback B."/>
            <person name="Casselton L.A."/>
            <person name="Cheng C.K."/>
            <person name="Deng J."/>
            <person name="Dietrich F.S."/>
            <person name="Fargo D.C."/>
            <person name="Farman M.L."/>
            <person name="Gathman A.C."/>
            <person name="Goldberg J."/>
            <person name="Guigo R."/>
            <person name="Hoegger P.J."/>
            <person name="Hooker J.B."/>
            <person name="Huggins A."/>
            <person name="James T.Y."/>
            <person name="Kamada T."/>
            <person name="Kilaru S."/>
            <person name="Kodira C."/>
            <person name="Kues U."/>
            <person name="Kupfer D."/>
            <person name="Kwan H.S."/>
            <person name="Lomsadze A."/>
            <person name="Li W."/>
            <person name="Lilly W.W."/>
            <person name="Ma L.J."/>
            <person name="Mackey A.J."/>
            <person name="Manning G."/>
            <person name="Martin F."/>
            <person name="Muraguchi H."/>
            <person name="Natvig D.O."/>
            <person name="Palmerini H."/>
            <person name="Ramesh M.A."/>
            <person name="Rehmeyer C.J."/>
            <person name="Roe B.A."/>
            <person name="Shenoy N."/>
            <person name="Stanke M."/>
            <person name="Ter-Hovhannisyan V."/>
            <person name="Tunlid A."/>
            <person name="Velagapudi R."/>
            <person name="Vision T.J."/>
            <person name="Zeng Q."/>
            <person name="Zolan M.E."/>
            <person name="Pukkila P.J."/>
        </authorList>
    </citation>
    <scope>NUCLEOTIDE SEQUENCE [LARGE SCALE GENOMIC DNA]</scope>
    <source>
        <strain evidence="16">Okayama-7 / 130 / ATCC MYA-4618 / FGSC 9003</strain>
    </source>
</reference>
<keyword evidence="5 15" id="KW-0347">Helicase</keyword>
<dbReference type="SUPFAM" id="SSF52540">
    <property type="entry name" value="P-loop containing nucleoside triphosphate hydrolases"/>
    <property type="match status" value="1"/>
</dbReference>
<dbReference type="PANTHER" id="PTHR13710:SF153">
    <property type="entry name" value="RECQ-LIKE DNA HELICASE BLM"/>
    <property type="match status" value="1"/>
</dbReference>
<evidence type="ECO:0000313" key="16">
    <source>
        <dbReference type="Proteomes" id="UP000001861"/>
    </source>
</evidence>
<name>A8NB77_COPC7</name>
<evidence type="ECO:0000256" key="11">
    <source>
        <dbReference type="ARBA" id="ARBA00034808"/>
    </source>
</evidence>
<dbReference type="SMART" id="SM00490">
    <property type="entry name" value="HELICc"/>
    <property type="match status" value="1"/>
</dbReference>
<dbReference type="GO" id="GO:0043138">
    <property type="term" value="F:3'-5' DNA helicase activity"/>
    <property type="evidence" value="ECO:0007669"/>
    <property type="project" value="UniProtKB-EC"/>
</dbReference>
<organism evidence="15 16">
    <name type="scientific">Coprinopsis cinerea (strain Okayama-7 / 130 / ATCC MYA-4618 / FGSC 9003)</name>
    <name type="common">Inky cap fungus</name>
    <name type="synonym">Hormographiella aspergillata</name>
    <dbReference type="NCBI Taxonomy" id="240176"/>
    <lineage>
        <taxon>Eukaryota</taxon>
        <taxon>Fungi</taxon>
        <taxon>Dikarya</taxon>
        <taxon>Basidiomycota</taxon>
        <taxon>Agaricomycotina</taxon>
        <taxon>Agaricomycetes</taxon>
        <taxon>Agaricomycetidae</taxon>
        <taxon>Agaricales</taxon>
        <taxon>Agaricineae</taxon>
        <taxon>Psathyrellaceae</taxon>
        <taxon>Coprinopsis</taxon>
    </lineage>
</organism>
<dbReference type="InterPro" id="IPR002464">
    <property type="entry name" value="DNA/RNA_helicase_DEAH_CS"/>
</dbReference>
<dbReference type="GO" id="GO:0005694">
    <property type="term" value="C:chromosome"/>
    <property type="evidence" value="ECO:0007669"/>
    <property type="project" value="TreeGrafter"/>
</dbReference>
<evidence type="ECO:0000256" key="1">
    <source>
        <dbReference type="ARBA" id="ARBA00004123"/>
    </source>
</evidence>
<comment type="subcellular location">
    <subcellularLocation>
        <location evidence="1">Nucleus</location>
    </subcellularLocation>
</comment>
<evidence type="ECO:0000256" key="5">
    <source>
        <dbReference type="ARBA" id="ARBA00022806"/>
    </source>
</evidence>
<dbReference type="PROSITE" id="PS51192">
    <property type="entry name" value="HELICASE_ATP_BIND_1"/>
    <property type="match status" value="1"/>
</dbReference>
<evidence type="ECO:0000259" key="13">
    <source>
        <dbReference type="PROSITE" id="PS51192"/>
    </source>
</evidence>
<dbReference type="STRING" id="240176.A8NB77"/>
<dbReference type="GO" id="GO:0000724">
    <property type="term" value="P:double-strand break repair via homologous recombination"/>
    <property type="evidence" value="ECO:0007669"/>
    <property type="project" value="TreeGrafter"/>
</dbReference>
<dbReference type="InterPro" id="IPR001650">
    <property type="entry name" value="Helicase_C-like"/>
</dbReference>
<evidence type="ECO:0000256" key="4">
    <source>
        <dbReference type="ARBA" id="ARBA00022801"/>
    </source>
</evidence>
<dbReference type="Gene3D" id="3.40.50.300">
    <property type="entry name" value="P-loop containing nucleotide triphosphate hydrolases"/>
    <property type="match status" value="2"/>
</dbReference>
<feature type="compositionally biased region" description="Low complexity" evidence="12">
    <location>
        <begin position="908"/>
        <end position="923"/>
    </location>
</feature>
<dbReference type="EC" id="5.6.2.4" evidence="11"/>
<dbReference type="HOGENOM" id="CLU_001103_22_3_1"/>
<dbReference type="EMBL" id="AACS02000009">
    <property type="protein sequence ID" value="EAU89723.2"/>
    <property type="molecule type" value="Genomic_DNA"/>
</dbReference>
<dbReference type="CDD" id="cd17920">
    <property type="entry name" value="DEXHc_RecQ"/>
    <property type="match status" value="1"/>
</dbReference>
<dbReference type="InParanoid" id="A8NB77"/>
<dbReference type="GeneID" id="6008561"/>
<keyword evidence="4" id="KW-0378">Hydrolase</keyword>
<evidence type="ECO:0000313" key="15">
    <source>
        <dbReference type="EMBL" id="EAU89723.2"/>
    </source>
</evidence>
<evidence type="ECO:0000256" key="10">
    <source>
        <dbReference type="ARBA" id="ARBA00034617"/>
    </source>
</evidence>
<dbReference type="Pfam" id="PF16124">
    <property type="entry name" value="RecQ_Zn_bind"/>
    <property type="match status" value="1"/>
</dbReference>
<dbReference type="GO" id="GO:0016787">
    <property type="term" value="F:hydrolase activity"/>
    <property type="evidence" value="ECO:0007669"/>
    <property type="project" value="UniProtKB-KW"/>
</dbReference>
<dbReference type="GO" id="GO:0005737">
    <property type="term" value="C:cytoplasm"/>
    <property type="evidence" value="ECO:0007669"/>
    <property type="project" value="TreeGrafter"/>
</dbReference>
<dbReference type="InterPro" id="IPR027417">
    <property type="entry name" value="P-loop_NTPase"/>
</dbReference>
<feature type="compositionally biased region" description="Polar residues" evidence="12">
    <location>
        <begin position="115"/>
        <end position="131"/>
    </location>
</feature>
<keyword evidence="16" id="KW-1185">Reference proteome</keyword>
<feature type="compositionally biased region" description="Polar residues" evidence="12">
    <location>
        <begin position="21"/>
        <end position="34"/>
    </location>
</feature>
<dbReference type="GO" id="GO:0009378">
    <property type="term" value="F:four-way junction helicase activity"/>
    <property type="evidence" value="ECO:0007669"/>
    <property type="project" value="TreeGrafter"/>
</dbReference>
<evidence type="ECO:0000256" key="12">
    <source>
        <dbReference type="SAM" id="MobiDB-lite"/>
    </source>
</evidence>
<keyword evidence="6" id="KW-0067">ATP-binding</keyword>
<keyword evidence="9" id="KW-0539">Nucleus</keyword>
<dbReference type="SMART" id="SM00487">
    <property type="entry name" value="DEXDc"/>
    <property type="match status" value="1"/>
</dbReference>
<comment type="caution">
    <text evidence="15">The sequence shown here is derived from an EMBL/GenBank/DDBJ whole genome shotgun (WGS) entry which is preliminary data.</text>
</comment>
<dbReference type="GO" id="GO:0003677">
    <property type="term" value="F:DNA binding"/>
    <property type="evidence" value="ECO:0007669"/>
    <property type="project" value="UniProtKB-KW"/>
</dbReference>
<dbReference type="NCBIfam" id="TIGR00614">
    <property type="entry name" value="recQ_fam"/>
    <property type="match status" value="1"/>
</dbReference>
<dbReference type="PROSITE" id="PS00690">
    <property type="entry name" value="DEAH_ATP_HELICASE"/>
    <property type="match status" value="1"/>
</dbReference>
<keyword evidence="3" id="KW-0547">Nucleotide-binding</keyword>
<evidence type="ECO:0000256" key="3">
    <source>
        <dbReference type="ARBA" id="ARBA00022741"/>
    </source>
</evidence>
<dbReference type="Proteomes" id="UP000001861">
    <property type="component" value="Unassembled WGS sequence"/>
</dbReference>
<dbReference type="InterPro" id="IPR036388">
    <property type="entry name" value="WH-like_DNA-bd_sf"/>
</dbReference>
<evidence type="ECO:0000259" key="14">
    <source>
        <dbReference type="PROSITE" id="PS51194"/>
    </source>
</evidence>
<dbReference type="Pfam" id="PF00271">
    <property type="entry name" value="Helicase_C"/>
    <property type="match status" value="1"/>
</dbReference>
<dbReference type="Pfam" id="PF00270">
    <property type="entry name" value="DEAD"/>
    <property type="match status" value="1"/>
</dbReference>
<dbReference type="KEGG" id="cci:CC1G_07448"/>
<dbReference type="InterPro" id="IPR018982">
    <property type="entry name" value="RQC_domain"/>
</dbReference>
<dbReference type="InterPro" id="IPR014001">
    <property type="entry name" value="Helicase_ATP-bd"/>
</dbReference>
<feature type="compositionally biased region" description="Low complexity" evidence="12">
    <location>
        <begin position="1062"/>
        <end position="1098"/>
    </location>
</feature>
<dbReference type="GO" id="GO:0006260">
    <property type="term" value="P:DNA replication"/>
    <property type="evidence" value="ECO:0007669"/>
    <property type="project" value="InterPro"/>
</dbReference>
<dbReference type="GO" id="GO:0005634">
    <property type="term" value="C:nucleus"/>
    <property type="evidence" value="ECO:0007669"/>
    <property type="project" value="UniProtKB-SubCell"/>
</dbReference>
<dbReference type="SMART" id="SM00956">
    <property type="entry name" value="RQC"/>
    <property type="match status" value="1"/>
</dbReference>